<proteinExistence type="inferred from homology"/>
<evidence type="ECO:0000256" key="4">
    <source>
        <dbReference type="PIRSR" id="PIRSR001112-1"/>
    </source>
</evidence>
<evidence type="ECO:0000256" key="3">
    <source>
        <dbReference type="ARBA" id="ARBA00022801"/>
    </source>
</evidence>
<dbReference type="AlphaFoldDB" id="A0A1H2LBL9"/>
<organism evidence="6 7">
    <name type="scientific">Jiangella alkaliphila</name>
    <dbReference type="NCBI Taxonomy" id="419479"/>
    <lineage>
        <taxon>Bacteria</taxon>
        <taxon>Bacillati</taxon>
        <taxon>Actinomycetota</taxon>
        <taxon>Actinomycetes</taxon>
        <taxon>Jiangellales</taxon>
        <taxon>Jiangellaceae</taxon>
        <taxon>Jiangella</taxon>
    </lineage>
</organism>
<dbReference type="RefSeq" id="WP_046771571.1">
    <property type="nucleotide sequence ID" value="NZ_LBMC01000044.1"/>
</dbReference>
<name>A0A1H2LBL9_9ACTN</name>
<feature type="active site" description="Nucleophile" evidence="4">
    <location>
        <position position="183"/>
    </location>
</feature>
<evidence type="ECO:0000256" key="1">
    <source>
        <dbReference type="ARBA" id="ARBA00010088"/>
    </source>
</evidence>
<dbReference type="InterPro" id="IPR010497">
    <property type="entry name" value="Epoxide_hydro_N"/>
</dbReference>
<dbReference type="EMBL" id="LT629791">
    <property type="protein sequence ID" value="SDU77826.1"/>
    <property type="molecule type" value="Genomic_DNA"/>
</dbReference>
<dbReference type="InterPro" id="IPR029058">
    <property type="entry name" value="AB_hydrolase_fold"/>
</dbReference>
<keyword evidence="7" id="KW-1185">Reference proteome</keyword>
<dbReference type="STRING" id="419479.SAMN04488563_5640"/>
<feature type="active site" description="Proton donor" evidence="4">
    <location>
        <position position="317"/>
    </location>
</feature>
<dbReference type="PRINTS" id="PR00412">
    <property type="entry name" value="EPOXHYDRLASE"/>
</dbReference>
<dbReference type="Gene3D" id="3.40.50.1820">
    <property type="entry name" value="alpha/beta hydrolase"/>
    <property type="match status" value="1"/>
</dbReference>
<dbReference type="PANTHER" id="PTHR21661">
    <property type="entry name" value="EPOXIDE HYDROLASE 1-RELATED"/>
    <property type="match status" value="1"/>
</dbReference>
<keyword evidence="3" id="KW-0378">Hydrolase</keyword>
<sequence>MTNTTEIRPFRLDVSDADLADLHARLDATRWPTPLPGDGWDTGVPTGWLRDLAHYWRHAYDWRAAERELNSHPQFTTEIDGQNIHFLHVRAGDAYSDALPLLLTHGWPGSIVEFLDLIGPLTDPVAHGGDAADAFHVVIPSLPGYGLSGPLNEPGWTMERIGAAWAELMHRLGYERYGTQGGDMGGTVSPAVARVAPDRVVGVHTNGGPGPIAPYPMPDDERASLTDLERDRVARIEAFMQEEFGYIAIQSTRPQTLAYGLTDSPVGQLAWIMDKFREWTHPREADPDTVVDRDRLLTNVMLYWLTGTAGSSAYAGYAQAPAWGAVKEISGVPTAALVFAHDVAIRRYAETENRITRWTDVDRGGHFAALEEPELLLADVREFFRDLR</sequence>
<dbReference type="GO" id="GO:0004301">
    <property type="term" value="F:epoxide hydrolase activity"/>
    <property type="evidence" value="ECO:0007669"/>
    <property type="project" value="TreeGrafter"/>
</dbReference>
<dbReference type="OrthoDB" id="5171248at2"/>
<evidence type="ECO:0000313" key="6">
    <source>
        <dbReference type="EMBL" id="SDU77826.1"/>
    </source>
</evidence>
<feature type="domain" description="Epoxide hydrolase N-terminal" evidence="5">
    <location>
        <begin position="7"/>
        <end position="114"/>
    </location>
</feature>
<protein>
    <submittedName>
        <fullName evidence="6">Pimeloyl-ACP methyl ester carboxylesterase</fullName>
    </submittedName>
</protein>
<gene>
    <name evidence="6" type="ORF">SAMN04488563_5640</name>
</gene>
<dbReference type="Proteomes" id="UP000182977">
    <property type="component" value="Chromosome I"/>
</dbReference>
<comment type="similarity">
    <text evidence="1">Belongs to the peptidase S33 family.</text>
</comment>
<keyword evidence="2" id="KW-0058">Aromatic hydrocarbons catabolism</keyword>
<dbReference type="InterPro" id="IPR000639">
    <property type="entry name" value="Epox_hydrolase-like"/>
</dbReference>
<dbReference type="SUPFAM" id="SSF53474">
    <property type="entry name" value="alpha/beta-Hydrolases"/>
    <property type="match status" value="1"/>
</dbReference>
<dbReference type="PANTHER" id="PTHR21661:SF35">
    <property type="entry name" value="EPOXIDE HYDROLASE"/>
    <property type="match status" value="1"/>
</dbReference>
<evidence type="ECO:0000259" key="5">
    <source>
        <dbReference type="Pfam" id="PF06441"/>
    </source>
</evidence>
<evidence type="ECO:0000256" key="2">
    <source>
        <dbReference type="ARBA" id="ARBA00022797"/>
    </source>
</evidence>
<dbReference type="GO" id="GO:0097176">
    <property type="term" value="P:epoxide metabolic process"/>
    <property type="evidence" value="ECO:0007669"/>
    <property type="project" value="TreeGrafter"/>
</dbReference>
<reference evidence="7" key="1">
    <citation type="submission" date="2016-10" db="EMBL/GenBank/DDBJ databases">
        <authorList>
            <person name="Varghese N."/>
            <person name="Submissions S."/>
        </authorList>
    </citation>
    <scope>NUCLEOTIDE SEQUENCE [LARGE SCALE GENOMIC DNA]</scope>
    <source>
        <strain evidence="7">DSM 45079</strain>
    </source>
</reference>
<evidence type="ECO:0000313" key="7">
    <source>
        <dbReference type="Proteomes" id="UP000182977"/>
    </source>
</evidence>
<dbReference type="PIRSF" id="PIRSF001112">
    <property type="entry name" value="Epoxide_hydrolase"/>
    <property type="match status" value="1"/>
</dbReference>
<accession>A0A1H2LBL9</accession>
<dbReference type="InterPro" id="IPR016292">
    <property type="entry name" value="Epoxide_hydrolase"/>
</dbReference>
<feature type="active site" description="Proton acceptor" evidence="4">
    <location>
        <position position="366"/>
    </location>
</feature>
<dbReference type="Pfam" id="PF06441">
    <property type="entry name" value="EHN"/>
    <property type="match status" value="1"/>
</dbReference>